<dbReference type="GO" id="GO:0005524">
    <property type="term" value="F:ATP binding"/>
    <property type="evidence" value="ECO:0007669"/>
    <property type="project" value="UniProtKB-KW"/>
</dbReference>
<accession>A0A3B0RTI6</accession>
<dbReference type="InterPro" id="IPR027417">
    <property type="entry name" value="P-loop_NTPase"/>
</dbReference>
<dbReference type="SMART" id="SM00382">
    <property type="entry name" value="AAA"/>
    <property type="match status" value="1"/>
</dbReference>
<dbReference type="GO" id="GO:0016887">
    <property type="term" value="F:ATP hydrolysis activity"/>
    <property type="evidence" value="ECO:0007669"/>
    <property type="project" value="InterPro"/>
</dbReference>
<protein>
    <submittedName>
        <fullName evidence="5">ABC transporter, ATP-binding protein 1 (Cluster 4, leucine/isoleucine/valine/benzoate)</fullName>
    </submittedName>
</protein>
<dbReference type="PANTHER" id="PTHR45772">
    <property type="entry name" value="CONSERVED COMPONENT OF ABC TRANSPORTER FOR NATURAL AMINO ACIDS-RELATED"/>
    <property type="match status" value="1"/>
</dbReference>
<dbReference type="AlphaFoldDB" id="A0A3B0RTI6"/>
<dbReference type="EMBL" id="UOEC01000134">
    <property type="protein sequence ID" value="VAV96730.1"/>
    <property type="molecule type" value="Genomic_DNA"/>
</dbReference>
<dbReference type="SUPFAM" id="SSF52540">
    <property type="entry name" value="P-loop containing nucleoside triphosphate hydrolases"/>
    <property type="match status" value="1"/>
</dbReference>
<dbReference type="InterPro" id="IPR003439">
    <property type="entry name" value="ABC_transporter-like_ATP-bd"/>
</dbReference>
<dbReference type="PANTHER" id="PTHR45772:SF2">
    <property type="entry name" value="ABC TRANSPORTER ATP-BINDING PROTEIN"/>
    <property type="match status" value="1"/>
</dbReference>
<name>A0A3B0RTI6_9ZZZZ</name>
<reference evidence="5" key="1">
    <citation type="submission" date="2018-06" db="EMBL/GenBank/DDBJ databases">
        <authorList>
            <person name="Zhirakovskaya E."/>
        </authorList>
    </citation>
    <scope>NUCLEOTIDE SEQUENCE</scope>
</reference>
<evidence type="ECO:0000313" key="5">
    <source>
        <dbReference type="EMBL" id="VAV96730.1"/>
    </source>
</evidence>
<dbReference type="Pfam" id="PF00005">
    <property type="entry name" value="ABC_tran"/>
    <property type="match status" value="1"/>
</dbReference>
<evidence type="ECO:0000256" key="1">
    <source>
        <dbReference type="ARBA" id="ARBA00022448"/>
    </source>
</evidence>
<keyword evidence="3 5" id="KW-0067">ATP-binding</keyword>
<dbReference type="InterPro" id="IPR051120">
    <property type="entry name" value="ABC_AA/LPS_Transport"/>
</dbReference>
<dbReference type="InterPro" id="IPR032823">
    <property type="entry name" value="BCA_ABC_TP_C"/>
</dbReference>
<dbReference type="PROSITE" id="PS50893">
    <property type="entry name" value="ABC_TRANSPORTER_2"/>
    <property type="match status" value="1"/>
</dbReference>
<sequence length="248" mass="26782">MTEPVLEICNLSKQFGGVKACDNVSLSITENEIHAIIGPNGAGKTTLVSQLSGGLQPDSGMVRFNGRDITSLPAYKRSAIGLARSFQITSLIMSMSVLDNVALGVQARDGHSFKFWKPARSVTKLRDRALEILQQIDLAEKAHSTVSALSHGERRQVEIAVALAGDPILLLLDEPMAGMGASESAKMVEILKRMKGEKTIVLIEHDMDVVFALADRISVLVYGRIIATGSPADIRRNSEVRQAYLGEA</sequence>
<keyword evidence="2" id="KW-0547">Nucleotide-binding</keyword>
<evidence type="ECO:0000256" key="3">
    <source>
        <dbReference type="ARBA" id="ARBA00022840"/>
    </source>
</evidence>
<evidence type="ECO:0000259" key="4">
    <source>
        <dbReference type="PROSITE" id="PS50893"/>
    </source>
</evidence>
<evidence type="ECO:0000256" key="2">
    <source>
        <dbReference type="ARBA" id="ARBA00022741"/>
    </source>
</evidence>
<gene>
    <name evidence="5" type="ORF">MNBD_ALPHA08-1423</name>
</gene>
<proteinExistence type="predicted"/>
<organism evidence="5">
    <name type="scientific">hydrothermal vent metagenome</name>
    <dbReference type="NCBI Taxonomy" id="652676"/>
    <lineage>
        <taxon>unclassified sequences</taxon>
        <taxon>metagenomes</taxon>
        <taxon>ecological metagenomes</taxon>
    </lineage>
</organism>
<dbReference type="CDD" id="cd03219">
    <property type="entry name" value="ABC_Mj1267_LivG_branched"/>
    <property type="match status" value="1"/>
</dbReference>
<dbReference type="GO" id="GO:0005886">
    <property type="term" value="C:plasma membrane"/>
    <property type="evidence" value="ECO:0007669"/>
    <property type="project" value="TreeGrafter"/>
</dbReference>
<dbReference type="InterPro" id="IPR003593">
    <property type="entry name" value="AAA+_ATPase"/>
</dbReference>
<keyword evidence="1" id="KW-0813">Transport</keyword>
<feature type="domain" description="ABC transporter" evidence="4">
    <location>
        <begin position="6"/>
        <end position="247"/>
    </location>
</feature>
<dbReference type="Pfam" id="PF12399">
    <property type="entry name" value="BCA_ABC_TP_C"/>
    <property type="match status" value="1"/>
</dbReference>
<dbReference type="FunFam" id="3.40.50.300:FF:000421">
    <property type="entry name" value="Branched-chain amino acid ABC transporter ATP-binding protein"/>
    <property type="match status" value="1"/>
</dbReference>
<dbReference type="Gene3D" id="3.40.50.300">
    <property type="entry name" value="P-loop containing nucleotide triphosphate hydrolases"/>
    <property type="match status" value="1"/>
</dbReference>